<dbReference type="Gene3D" id="1.25.40.10">
    <property type="entry name" value="Tetratricopeptide repeat domain"/>
    <property type="match status" value="1"/>
</dbReference>
<dbReference type="RefSeq" id="WP_183413632.1">
    <property type="nucleotide sequence ID" value="NZ_JACHYB010000002.1"/>
</dbReference>
<keyword evidence="3" id="KW-0998">Cell outer membrane</keyword>
<keyword evidence="7" id="KW-1185">Reference proteome</keyword>
<evidence type="ECO:0000256" key="1">
    <source>
        <dbReference type="ARBA" id="ARBA00022729"/>
    </source>
</evidence>
<evidence type="ECO:0000256" key="4">
    <source>
        <dbReference type="PROSITE-ProRule" id="PRU00339"/>
    </source>
</evidence>
<proteinExistence type="predicted"/>
<feature type="repeat" description="TPR" evidence="4">
    <location>
        <begin position="67"/>
        <end position="100"/>
    </location>
</feature>
<dbReference type="SUPFAM" id="SSF48452">
    <property type="entry name" value="TPR-like"/>
    <property type="match status" value="1"/>
</dbReference>
<dbReference type="PROSITE" id="PS51257">
    <property type="entry name" value="PROKAR_LIPOPROTEIN"/>
    <property type="match status" value="1"/>
</dbReference>
<dbReference type="PROSITE" id="PS50005">
    <property type="entry name" value="TPR"/>
    <property type="match status" value="1"/>
</dbReference>
<evidence type="ECO:0000259" key="5">
    <source>
        <dbReference type="Pfam" id="PF13525"/>
    </source>
</evidence>
<accession>A0A7W5DSK2</accession>
<reference evidence="6 7" key="1">
    <citation type="submission" date="2020-08" db="EMBL/GenBank/DDBJ databases">
        <title>Genomic Encyclopedia of Type Strains, Phase IV (KMG-IV): sequencing the most valuable type-strain genomes for metagenomic binning, comparative biology and taxonomic classification.</title>
        <authorList>
            <person name="Goeker M."/>
        </authorList>
    </citation>
    <scope>NUCLEOTIDE SEQUENCE [LARGE SCALE GENOMIC DNA]</scope>
    <source>
        <strain evidence="6 7">DSM 27471</strain>
    </source>
</reference>
<dbReference type="AlphaFoldDB" id="A0A7W5DSK2"/>
<gene>
    <name evidence="6" type="ORF">FHX64_002007</name>
</gene>
<dbReference type="Proteomes" id="UP000544222">
    <property type="component" value="Unassembled WGS sequence"/>
</dbReference>
<evidence type="ECO:0000256" key="2">
    <source>
        <dbReference type="ARBA" id="ARBA00023136"/>
    </source>
</evidence>
<dbReference type="InterPro" id="IPR039565">
    <property type="entry name" value="BamD-like"/>
</dbReference>
<dbReference type="InterPro" id="IPR019734">
    <property type="entry name" value="TPR_rpt"/>
</dbReference>
<evidence type="ECO:0000313" key="7">
    <source>
        <dbReference type="Proteomes" id="UP000544222"/>
    </source>
</evidence>
<evidence type="ECO:0000313" key="6">
    <source>
        <dbReference type="EMBL" id="MBB3187809.1"/>
    </source>
</evidence>
<dbReference type="InterPro" id="IPR017689">
    <property type="entry name" value="BamD"/>
</dbReference>
<dbReference type="EMBL" id="JACHYB010000002">
    <property type="protein sequence ID" value="MBB3187809.1"/>
    <property type="molecule type" value="Genomic_DNA"/>
</dbReference>
<sequence length="268" mass="31639">MKRLTIYLLFGAFILTSCTQYQKLLKSTDNNLKFNEAKAYFQNKDYNRASQLFEDVSGYYRHTDKDEDIMYMLAECYMHQKDYDSASDEFKAYIKSYPKGQYAEDSYYMIGYCAYLNSPDPRLDQTATYAAIDAFSNFVQTYPMSDKAKQAYTYLAQMKDKLAYKELLNARLYYNLGTYMGNNYLSSVIVANNALKKYPDTKYREDLMFIVLQAKYMEAEYSVPDLKDQRYRDVIDEYYNFINEYPKGKDAKTALAMFNQAQKYVKEK</sequence>
<feature type="domain" description="Outer membrane lipoprotein BamD-like" evidence="5">
    <location>
        <begin position="33"/>
        <end position="214"/>
    </location>
</feature>
<protein>
    <submittedName>
        <fullName evidence="6">Outer membrane protein assembly factor BamD</fullName>
    </submittedName>
</protein>
<dbReference type="NCBIfam" id="TIGR03302">
    <property type="entry name" value="OM_YfiO"/>
    <property type="match status" value="1"/>
</dbReference>
<keyword evidence="1" id="KW-0732">Signal</keyword>
<keyword evidence="2" id="KW-0472">Membrane</keyword>
<dbReference type="InterPro" id="IPR011990">
    <property type="entry name" value="TPR-like_helical_dom_sf"/>
</dbReference>
<dbReference type="Pfam" id="PF13525">
    <property type="entry name" value="YfiO"/>
    <property type="match status" value="1"/>
</dbReference>
<keyword evidence="4" id="KW-0802">TPR repeat</keyword>
<organism evidence="6 7">
    <name type="scientific">Microbacter margulisiae</name>
    <dbReference type="NCBI Taxonomy" id="1350067"/>
    <lineage>
        <taxon>Bacteria</taxon>
        <taxon>Pseudomonadati</taxon>
        <taxon>Bacteroidota</taxon>
        <taxon>Bacteroidia</taxon>
        <taxon>Bacteroidales</taxon>
        <taxon>Porphyromonadaceae</taxon>
        <taxon>Microbacter</taxon>
    </lineage>
</organism>
<evidence type="ECO:0000256" key="3">
    <source>
        <dbReference type="ARBA" id="ARBA00023237"/>
    </source>
</evidence>
<comment type="caution">
    <text evidence="6">The sequence shown here is derived from an EMBL/GenBank/DDBJ whole genome shotgun (WGS) entry which is preliminary data.</text>
</comment>
<name>A0A7W5DSK2_9PORP</name>